<accession>A0A1C4H531</accession>
<dbReference type="PANTHER" id="PTHR43798">
    <property type="entry name" value="MONOACYLGLYCEROL LIPASE"/>
    <property type="match status" value="1"/>
</dbReference>
<evidence type="ECO:0000313" key="2">
    <source>
        <dbReference type="EMBL" id="SCC79985.1"/>
    </source>
</evidence>
<protein>
    <submittedName>
        <fullName evidence="2">Pimeloyl-ACP methyl ester carboxylesterase</fullName>
    </submittedName>
</protein>
<evidence type="ECO:0000259" key="1">
    <source>
        <dbReference type="Pfam" id="PF12697"/>
    </source>
</evidence>
<dbReference type="Pfam" id="PF12697">
    <property type="entry name" value="Abhydrolase_6"/>
    <property type="match status" value="1"/>
</dbReference>
<keyword evidence="3" id="KW-1185">Reference proteome</keyword>
<dbReference type="InterPro" id="IPR000073">
    <property type="entry name" value="AB_hydrolase_1"/>
</dbReference>
<dbReference type="InterPro" id="IPR029058">
    <property type="entry name" value="AB_hydrolase_fold"/>
</dbReference>
<dbReference type="Gene3D" id="3.40.50.1820">
    <property type="entry name" value="alpha/beta hydrolase"/>
    <property type="match status" value="1"/>
</dbReference>
<name>A0A1C4H531_9BIFI</name>
<dbReference type="GO" id="GO:0003824">
    <property type="term" value="F:catalytic activity"/>
    <property type="evidence" value="ECO:0007669"/>
    <property type="project" value="InterPro"/>
</dbReference>
<dbReference type="AlphaFoldDB" id="A0A1C4H531"/>
<proteinExistence type="predicted"/>
<dbReference type="InterPro" id="IPR000639">
    <property type="entry name" value="Epox_hydrolase-like"/>
</dbReference>
<reference evidence="3" key="1">
    <citation type="submission" date="2016-08" db="EMBL/GenBank/DDBJ databases">
        <authorList>
            <person name="Varghese N."/>
            <person name="Submissions Spin"/>
        </authorList>
    </citation>
    <scope>NUCLEOTIDE SEQUENCE [LARGE SCALE GENOMIC DNA]</scope>
    <source>
        <strain evidence="3">R-52791</strain>
    </source>
</reference>
<dbReference type="RefSeq" id="WP_091847772.1">
    <property type="nucleotide sequence ID" value="NZ_FMBL01000002.1"/>
</dbReference>
<sequence>MNIRVSNKVYRSGEGVPLILLHAFPIDARMWDECAANLIRMSDERGLDPFPIWAPDTPGAGDSAIPDAAATGEIAPDGAYCEALDRVAGAYVSMLHVAGYSKAIWAGLSMGGYMAMDLQRLYPEVVAGLALFDTTTAADSPKGRRNRLEVARTCLEDNTVDPVMHFALPKSGDSTVKRGNQFQDLMTGWIDDQRPEGLAWRQRMAAGRLDTSDQLAKIQVPASVISGENDPSSPPEKMRLIAQGMTSTNAVFTAIPDCGHFSAVEHPDIVAAALVDLVERVGRSA</sequence>
<organism evidence="2 3">
    <name type="scientific">Bifidobacterium commune</name>
    <dbReference type="NCBI Taxonomy" id="1505727"/>
    <lineage>
        <taxon>Bacteria</taxon>
        <taxon>Bacillati</taxon>
        <taxon>Actinomycetota</taxon>
        <taxon>Actinomycetes</taxon>
        <taxon>Bifidobacteriales</taxon>
        <taxon>Bifidobacteriaceae</taxon>
        <taxon>Bifidobacterium</taxon>
    </lineage>
</organism>
<gene>
    <name evidence="2" type="ORF">GA0061077_0914</name>
</gene>
<dbReference type="InterPro" id="IPR050266">
    <property type="entry name" value="AB_hydrolase_sf"/>
</dbReference>
<dbReference type="OrthoDB" id="495620at2"/>
<dbReference type="SUPFAM" id="SSF53474">
    <property type="entry name" value="alpha/beta-Hydrolases"/>
    <property type="match status" value="1"/>
</dbReference>
<evidence type="ECO:0000313" key="3">
    <source>
        <dbReference type="Proteomes" id="UP000242610"/>
    </source>
</evidence>
<dbReference type="EMBL" id="FMBL01000002">
    <property type="protein sequence ID" value="SCC79985.1"/>
    <property type="molecule type" value="Genomic_DNA"/>
</dbReference>
<dbReference type="STRING" id="1505727.GA0061077_0914"/>
<dbReference type="Proteomes" id="UP000242610">
    <property type="component" value="Unassembled WGS sequence"/>
</dbReference>
<dbReference type="PRINTS" id="PR00412">
    <property type="entry name" value="EPOXHYDRLASE"/>
</dbReference>
<feature type="domain" description="AB hydrolase-1" evidence="1">
    <location>
        <begin position="18"/>
        <end position="273"/>
    </location>
</feature>